<organism evidence="1 2">
    <name type="scientific">Penicillium subrubescens</name>
    <dbReference type="NCBI Taxonomy" id="1316194"/>
    <lineage>
        <taxon>Eukaryota</taxon>
        <taxon>Fungi</taxon>
        <taxon>Dikarya</taxon>
        <taxon>Ascomycota</taxon>
        <taxon>Pezizomycotina</taxon>
        <taxon>Eurotiomycetes</taxon>
        <taxon>Eurotiomycetidae</taxon>
        <taxon>Eurotiales</taxon>
        <taxon>Aspergillaceae</taxon>
        <taxon>Penicillium</taxon>
    </lineage>
</organism>
<dbReference type="AlphaFoldDB" id="A0A1Q5THA8"/>
<dbReference type="Proteomes" id="UP000186955">
    <property type="component" value="Unassembled WGS sequence"/>
</dbReference>
<evidence type="ECO:0000313" key="2">
    <source>
        <dbReference type="Proteomes" id="UP000186955"/>
    </source>
</evidence>
<gene>
    <name evidence="1" type="ORF">PENSUB_8263</name>
</gene>
<dbReference type="EMBL" id="MNBE01000655">
    <property type="protein sequence ID" value="OKO99610.1"/>
    <property type="molecule type" value="Genomic_DNA"/>
</dbReference>
<protein>
    <submittedName>
        <fullName evidence="1">Uncharacterized protein</fullName>
    </submittedName>
</protein>
<accession>A0A1Q5THA8</accession>
<comment type="caution">
    <text evidence="1">The sequence shown here is derived from an EMBL/GenBank/DDBJ whole genome shotgun (WGS) entry which is preliminary data.</text>
</comment>
<dbReference type="OrthoDB" id="10646126at2759"/>
<evidence type="ECO:0000313" key="1">
    <source>
        <dbReference type="EMBL" id="OKO99610.1"/>
    </source>
</evidence>
<name>A0A1Q5THA8_9EURO</name>
<sequence>MVLFMDLVTNGDFTPLVKRPPYIGIRPASFPSVEEAKQQRVPLSKQIFNNYNLLKMPMQRHETLFISAWKKNSVNLRTNVFEKEWSEMNRNHNMAFKDMLNWRAPTEQSCKWPPIIVEDFSYKDSFLVFLKSRASVGPSAFYWLDKESWQIGVGANIIKVPYLSD</sequence>
<proteinExistence type="predicted"/>
<keyword evidence="2" id="KW-1185">Reference proteome</keyword>
<reference evidence="1 2" key="1">
    <citation type="submission" date="2016-10" db="EMBL/GenBank/DDBJ databases">
        <title>Genome sequence of the ascomycete fungus Penicillium subrubescens.</title>
        <authorList>
            <person name="De Vries R.P."/>
            <person name="Peng M."/>
            <person name="Dilokpimol A."/>
            <person name="Hilden K."/>
            <person name="Makela M.R."/>
            <person name="Grigoriev I."/>
            <person name="Riley R."/>
            <person name="Granchi Z."/>
        </authorList>
    </citation>
    <scope>NUCLEOTIDE SEQUENCE [LARGE SCALE GENOMIC DNA]</scope>
    <source>
        <strain evidence="1 2">CBS 132785</strain>
    </source>
</reference>